<reference evidence="1 2" key="1">
    <citation type="submission" date="2016-10" db="EMBL/GenBank/DDBJ databases">
        <authorList>
            <person name="de Groot N.N."/>
        </authorList>
    </citation>
    <scope>NUCLEOTIDE SEQUENCE [LARGE SCALE GENOMIC DNA]</scope>
    <source>
        <strain evidence="1 2">DSM 23421</strain>
    </source>
</reference>
<evidence type="ECO:0000313" key="2">
    <source>
        <dbReference type="Proteomes" id="UP000199109"/>
    </source>
</evidence>
<dbReference type="RefSeq" id="WP_217633366.1">
    <property type="nucleotide sequence ID" value="NZ_FNAO01000021.1"/>
</dbReference>
<dbReference type="Pfam" id="PF12869">
    <property type="entry name" value="tRNA_anti-like"/>
    <property type="match status" value="1"/>
</dbReference>
<dbReference type="STRING" id="641691.SAMN05421636_1218"/>
<accession>A0A1G7JAW1</accession>
<dbReference type="EMBL" id="FNAO01000021">
    <property type="protein sequence ID" value="SDF22070.1"/>
    <property type="molecule type" value="Genomic_DNA"/>
</dbReference>
<dbReference type="AlphaFoldDB" id="A0A1G7JAW1"/>
<protein>
    <submittedName>
        <fullName evidence="1">tRNA_anti-like</fullName>
    </submittedName>
</protein>
<organism evidence="1 2">
    <name type="scientific">Pricia antarctica</name>
    <dbReference type="NCBI Taxonomy" id="641691"/>
    <lineage>
        <taxon>Bacteria</taxon>
        <taxon>Pseudomonadati</taxon>
        <taxon>Bacteroidota</taxon>
        <taxon>Flavobacteriia</taxon>
        <taxon>Flavobacteriales</taxon>
        <taxon>Flavobacteriaceae</taxon>
        <taxon>Pricia</taxon>
    </lineage>
</organism>
<evidence type="ECO:0000313" key="1">
    <source>
        <dbReference type="EMBL" id="SDF22070.1"/>
    </source>
</evidence>
<sequence>MKKKKIKIMVSVLVLLLVGVSGVAYYLFNMPHRNIQEAKTDYSFSSSEIVNEYLADATIANEKYLEEEGDSKILAVTGKIFSIGKDQNNQKVILLKDTSEKAGVSCTFTEATNRSTKDLEIGQTVTIKGVIRSGAGFDADLDMYEDVIMEKCDVVNE</sequence>
<dbReference type="InterPro" id="IPR024422">
    <property type="entry name" value="Protein_unknown_function_OB"/>
</dbReference>
<name>A0A1G7JAW1_9FLAO</name>
<keyword evidence="2" id="KW-1185">Reference proteome</keyword>
<gene>
    <name evidence="1" type="ORF">SAMN05421636_1218</name>
</gene>
<dbReference type="Proteomes" id="UP000199109">
    <property type="component" value="Unassembled WGS sequence"/>
</dbReference>
<proteinExistence type="predicted"/>